<dbReference type="AlphaFoldDB" id="A0A8R7P5H5"/>
<evidence type="ECO:0000313" key="2">
    <source>
        <dbReference type="Proteomes" id="UP000015106"/>
    </source>
</evidence>
<dbReference type="EnsemblPlants" id="TuG1812G0100003027.01.T01">
    <property type="protein sequence ID" value="TuG1812G0100003027.01.T01.cds379472"/>
    <property type="gene ID" value="TuG1812G0100003027.01"/>
</dbReference>
<reference evidence="2" key="1">
    <citation type="journal article" date="2013" name="Nature">
        <title>Draft genome of the wheat A-genome progenitor Triticum urartu.</title>
        <authorList>
            <person name="Ling H.Q."/>
            <person name="Zhao S."/>
            <person name="Liu D."/>
            <person name="Wang J."/>
            <person name="Sun H."/>
            <person name="Zhang C."/>
            <person name="Fan H."/>
            <person name="Li D."/>
            <person name="Dong L."/>
            <person name="Tao Y."/>
            <person name="Gao C."/>
            <person name="Wu H."/>
            <person name="Li Y."/>
            <person name="Cui Y."/>
            <person name="Guo X."/>
            <person name="Zheng S."/>
            <person name="Wang B."/>
            <person name="Yu K."/>
            <person name="Liang Q."/>
            <person name="Yang W."/>
            <person name="Lou X."/>
            <person name="Chen J."/>
            <person name="Feng M."/>
            <person name="Jian J."/>
            <person name="Zhang X."/>
            <person name="Luo G."/>
            <person name="Jiang Y."/>
            <person name="Liu J."/>
            <person name="Wang Z."/>
            <person name="Sha Y."/>
            <person name="Zhang B."/>
            <person name="Wu H."/>
            <person name="Tang D."/>
            <person name="Shen Q."/>
            <person name="Xue P."/>
            <person name="Zou S."/>
            <person name="Wang X."/>
            <person name="Liu X."/>
            <person name="Wang F."/>
            <person name="Yang Y."/>
            <person name="An X."/>
            <person name="Dong Z."/>
            <person name="Zhang K."/>
            <person name="Zhang X."/>
            <person name="Luo M.C."/>
            <person name="Dvorak J."/>
            <person name="Tong Y."/>
            <person name="Wang J."/>
            <person name="Yang H."/>
            <person name="Li Z."/>
            <person name="Wang D."/>
            <person name="Zhang A."/>
            <person name="Wang J."/>
        </authorList>
    </citation>
    <scope>NUCLEOTIDE SEQUENCE</scope>
    <source>
        <strain evidence="2">cv. G1812</strain>
    </source>
</reference>
<reference evidence="1" key="3">
    <citation type="submission" date="2022-06" db="UniProtKB">
        <authorList>
            <consortium name="EnsemblPlants"/>
        </authorList>
    </citation>
    <scope>IDENTIFICATION</scope>
</reference>
<accession>A0A8R7P5H5</accession>
<keyword evidence="2" id="KW-1185">Reference proteome</keyword>
<proteinExistence type="predicted"/>
<reference evidence="1" key="2">
    <citation type="submission" date="2018-03" db="EMBL/GenBank/DDBJ databases">
        <title>The Triticum urartu genome reveals the dynamic nature of wheat genome evolution.</title>
        <authorList>
            <person name="Ling H."/>
            <person name="Ma B."/>
            <person name="Shi X."/>
            <person name="Liu H."/>
            <person name="Dong L."/>
            <person name="Sun H."/>
            <person name="Cao Y."/>
            <person name="Gao Q."/>
            <person name="Zheng S."/>
            <person name="Li Y."/>
            <person name="Yu Y."/>
            <person name="Du H."/>
            <person name="Qi M."/>
            <person name="Li Y."/>
            <person name="Yu H."/>
            <person name="Cui Y."/>
            <person name="Wang N."/>
            <person name="Chen C."/>
            <person name="Wu H."/>
            <person name="Zhao Y."/>
            <person name="Zhang J."/>
            <person name="Li Y."/>
            <person name="Zhou W."/>
            <person name="Zhang B."/>
            <person name="Hu W."/>
            <person name="Eijk M."/>
            <person name="Tang J."/>
            <person name="Witsenboer H."/>
            <person name="Zhao S."/>
            <person name="Li Z."/>
            <person name="Zhang A."/>
            <person name="Wang D."/>
            <person name="Liang C."/>
        </authorList>
    </citation>
    <scope>NUCLEOTIDE SEQUENCE [LARGE SCALE GENOMIC DNA]</scope>
    <source>
        <strain evidence="1">cv. G1812</strain>
    </source>
</reference>
<protein>
    <submittedName>
        <fullName evidence="1">Uncharacterized protein</fullName>
    </submittedName>
</protein>
<name>A0A8R7P5H5_TRIUA</name>
<dbReference type="Proteomes" id="UP000015106">
    <property type="component" value="Chromosome 1"/>
</dbReference>
<evidence type="ECO:0000313" key="1">
    <source>
        <dbReference type="EnsemblPlants" id="TuG1812G0100003027.01.T01.cds379472"/>
    </source>
</evidence>
<organism evidence="1 2">
    <name type="scientific">Triticum urartu</name>
    <name type="common">Red wild einkorn</name>
    <name type="synonym">Crithodium urartu</name>
    <dbReference type="NCBI Taxonomy" id="4572"/>
    <lineage>
        <taxon>Eukaryota</taxon>
        <taxon>Viridiplantae</taxon>
        <taxon>Streptophyta</taxon>
        <taxon>Embryophyta</taxon>
        <taxon>Tracheophyta</taxon>
        <taxon>Spermatophyta</taxon>
        <taxon>Magnoliopsida</taxon>
        <taxon>Liliopsida</taxon>
        <taxon>Poales</taxon>
        <taxon>Poaceae</taxon>
        <taxon>BOP clade</taxon>
        <taxon>Pooideae</taxon>
        <taxon>Triticodae</taxon>
        <taxon>Triticeae</taxon>
        <taxon>Triticinae</taxon>
        <taxon>Triticum</taxon>
    </lineage>
</organism>
<sequence length="60" mass="7162">MADWWTKRSSLPSSGEMKPNPLVTLNHFTVPFTLSPILRRRWKRRTKTLAGNPRSVWWLR</sequence>
<dbReference type="Gramene" id="TuG1812G0100003027.01.T01">
    <property type="protein sequence ID" value="TuG1812G0100003027.01.T01.cds379472"/>
    <property type="gene ID" value="TuG1812G0100003027.01"/>
</dbReference>